<sequence length="336" mass="37255">MGRVQFADYAKIYVTGGNGGAGSVHFRREKYVPKGGPDGGDGGDGGDVILKGNEQLNTLLDLRYRKYVNAKDGERGGPSKKKGKSGKDEILEAPLGCVIYDADTKERLGEITEHDQEIVVAQGGKGGLGNWHFRSATNQTPQHAQDGEEGDERAIEIELKLIADVGLVGFPNAGKSTLLSAISGAKPKIDSYPFTTLQPNLGVITMPDYRTFVMADIPGIIEEAHDGRGLGIQFLRHIERNNVLLFMVSSQQDIEYEYNALLEELEQYRADLLDKPRILAITKMDLEENYELDEEKKVDFDIPVVEISSATNYHIDELKEIIWEKLQEVESTREDV</sequence>
<dbReference type="Gene3D" id="3.40.50.300">
    <property type="entry name" value="P-loop containing nucleotide triphosphate hydrolases"/>
    <property type="match status" value="1"/>
</dbReference>
<evidence type="ECO:0000313" key="12">
    <source>
        <dbReference type="Proteomes" id="UP000218831"/>
    </source>
</evidence>
<dbReference type="Pfam" id="PF01926">
    <property type="entry name" value="MMR_HSR1"/>
    <property type="match status" value="1"/>
</dbReference>
<dbReference type="Gene3D" id="2.70.210.12">
    <property type="entry name" value="GTP1/OBG domain"/>
    <property type="match status" value="1"/>
</dbReference>
<dbReference type="PRINTS" id="PR00326">
    <property type="entry name" value="GTP1OBG"/>
</dbReference>
<dbReference type="InterPro" id="IPR027417">
    <property type="entry name" value="P-loop_NTPase"/>
</dbReference>
<organism evidence="11 12">
    <name type="scientific">Fodinibius salipaludis</name>
    <dbReference type="NCBI Taxonomy" id="2032627"/>
    <lineage>
        <taxon>Bacteria</taxon>
        <taxon>Pseudomonadati</taxon>
        <taxon>Balneolota</taxon>
        <taxon>Balneolia</taxon>
        <taxon>Balneolales</taxon>
        <taxon>Balneolaceae</taxon>
        <taxon>Fodinibius</taxon>
    </lineage>
</organism>
<feature type="domain" description="OBG-type G" evidence="9">
    <location>
        <begin position="163"/>
        <end position="327"/>
    </location>
</feature>
<dbReference type="GO" id="GO:0003924">
    <property type="term" value="F:GTPase activity"/>
    <property type="evidence" value="ECO:0007669"/>
    <property type="project" value="UniProtKB-UniRule"/>
</dbReference>
<dbReference type="NCBIfam" id="NF008955">
    <property type="entry name" value="PRK12297.1"/>
    <property type="match status" value="1"/>
</dbReference>
<dbReference type="SUPFAM" id="SSF82051">
    <property type="entry name" value="Obg GTP-binding protein N-terminal domain"/>
    <property type="match status" value="1"/>
</dbReference>
<comment type="cofactor">
    <cofactor evidence="8">
        <name>Mg(2+)</name>
        <dbReference type="ChEBI" id="CHEBI:18420"/>
    </cofactor>
</comment>
<comment type="caution">
    <text evidence="11">The sequence shown here is derived from an EMBL/GenBank/DDBJ whole genome shotgun (WGS) entry which is preliminary data.</text>
</comment>
<dbReference type="OrthoDB" id="9807318at2"/>
<keyword evidence="3 8" id="KW-0479">Metal-binding</keyword>
<dbReference type="PROSITE" id="PS51710">
    <property type="entry name" value="G_OBG"/>
    <property type="match status" value="1"/>
</dbReference>
<dbReference type="GO" id="GO:0005737">
    <property type="term" value="C:cytoplasm"/>
    <property type="evidence" value="ECO:0007669"/>
    <property type="project" value="UniProtKB-SubCell"/>
</dbReference>
<feature type="domain" description="Obg" evidence="10">
    <location>
        <begin position="4"/>
        <end position="162"/>
    </location>
</feature>
<keyword evidence="4 8" id="KW-0547">Nucleotide-binding</keyword>
<gene>
    <name evidence="8" type="primary">obg</name>
    <name evidence="11" type="ORF">CK503_11890</name>
</gene>
<evidence type="ECO:0000256" key="6">
    <source>
        <dbReference type="ARBA" id="ARBA00022842"/>
    </source>
</evidence>
<keyword evidence="12" id="KW-1185">Reference proteome</keyword>
<accession>A0A2A2G813</accession>
<evidence type="ECO:0000256" key="5">
    <source>
        <dbReference type="ARBA" id="ARBA00022801"/>
    </source>
</evidence>
<reference evidence="11 12" key="1">
    <citation type="submission" date="2017-08" db="EMBL/GenBank/DDBJ databases">
        <title>Aliifodinibius alkalisoli sp. nov., isolated from saline alkaline soil.</title>
        <authorList>
            <person name="Liu D."/>
            <person name="Zhang G."/>
        </authorList>
    </citation>
    <scope>NUCLEOTIDE SEQUENCE [LARGE SCALE GENOMIC DNA]</scope>
    <source>
        <strain evidence="11 12">WN023</strain>
    </source>
</reference>
<evidence type="ECO:0000259" key="9">
    <source>
        <dbReference type="PROSITE" id="PS51710"/>
    </source>
</evidence>
<feature type="binding site" evidence="8">
    <location>
        <begin position="308"/>
        <end position="310"/>
    </location>
    <ligand>
        <name>GTP</name>
        <dbReference type="ChEBI" id="CHEBI:37565"/>
    </ligand>
</feature>
<evidence type="ECO:0000259" key="10">
    <source>
        <dbReference type="PROSITE" id="PS51883"/>
    </source>
</evidence>
<comment type="subunit">
    <text evidence="8">Monomer.</text>
</comment>
<dbReference type="PIRSF" id="PIRSF002401">
    <property type="entry name" value="GTP_bd_Obg/CgtA"/>
    <property type="match status" value="1"/>
</dbReference>
<dbReference type="PANTHER" id="PTHR11702:SF31">
    <property type="entry name" value="MITOCHONDRIAL RIBOSOME-ASSOCIATED GTPASE 2"/>
    <property type="match status" value="1"/>
</dbReference>
<dbReference type="NCBIfam" id="TIGR00231">
    <property type="entry name" value="small_GTP"/>
    <property type="match status" value="1"/>
</dbReference>
<comment type="subcellular location">
    <subcellularLocation>
        <location evidence="8">Cytoplasm</location>
    </subcellularLocation>
</comment>
<dbReference type="PANTHER" id="PTHR11702">
    <property type="entry name" value="DEVELOPMENTALLY REGULATED GTP-BINDING PROTEIN-RELATED"/>
    <property type="match status" value="1"/>
</dbReference>
<protein>
    <recommendedName>
        <fullName evidence="8">GTPase Obg</fullName>
        <ecNumber evidence="8">3.6.5.-</ecNumber>
    </recommendedName>
    <alternativeName>
        <fullName evidence="8">GTP-binding protein Obg</fullName>
    </alternativeName>
</protein>
<evidence type="ECO:0000256" key="8">
    <source>
        <dbReference type="HAMAP-Rule" id="MF_01454"/>
    </source>
</evidence>
<keyword evidence="6 8" id="KW-0460">Magnesium</keyword>
<dbReference type="NCBIfam" id="NF008956">
    <property type="entry name" value="PRK12299.1"/>
    <property type="match status" value="1"/>
</dbReference>
<dbReference type="EMBL" id="NSKE01000008">
    <property type="protein sequence ID" value="PAU93428.1"/>
    <property type="molecule type" value="Genomic_DNA"/>
</dbReference>
<keyword evidence="5 8" id="KW-0378">Hydrolase</keyword>
<dbReference type="InterPro" id="IPR031167">
    <property type="entry name" value="G_OBG"/>
</dbReference>
<dbReference type="FunFam" id="2.70.210.12:FF:000001">
    <property type="entry name" value="GTPase Obg"/>
    <property type="match status" value="1"/>
</dbReference>
<comment type="function">
    <text evidence="8">An essential GTPase which binds GTP, GDP and possibly (p)ppGpp with moderate affinity, with high nucleotide exchange rates and a fairly low GTP hydrolysis rate. Plays a role in control of the cell cycle, stress response, ribosome biogenesis and in those bacteria that undergo differentiation, in morphogenesis control.</text>
</comment>
<dbReference type="AlphaFoldDB" id="A0A2A2G813"/>
<dbReference type="InterPro" id="IPR006169">
    <property type="entry name" value="GTP1_OBG_dom"/>
</dbReference>
<evidence type="ECO:0000313" key="11">
    <source>
        <dbReference type="EMBL" id="PAU93428.1"/>
    </source>
</evidence>
<dbReference type="InterPro" id="IPR036726">
    <property type="entry name" value="GTP1_OBG_dom_sf"/>
</dbReference>
<dbReference type="GO" id="GO:0005525">
    <property type="term" value="F:GTP binding"/>
    <property type="evidence" value="ECO:0007669"/>
    <property type="project" value="UniProtKB-UniRule"/>
</dbReference>
<dbReference type="InterPro" id="IPR014100">
    <property type="entry name" value="GTP-bd_Obg/CgtA"/>
</dbReference>
<feature type="binding site" evidence="8">
    <location>
        <position position="196"/>
    </location>
    <ligand>
        <name>Mg(2+)</name>
        <dbReference type="ChEBI" id="CHEBI:18420"/>
    </ligand>
</feature>
<dbReference type="PROSITE" id="PS51883">
    <property type="entry name" value="OBG"/>
    <property type="match status" value="1"/>
</dbReference>
<dbReference type="SUPFAM" id="SSF52540">
    <property type="entry name" value="P-loop containing nucleoside triphosphate hydrolases"/>
    <property type="match status" value="1"/>
</dbReference>
<dbReference type="Pfam" id="PF01018">
    <property type="entry name" value="GTP1_OBG"/>
    <property type="match status" value="1"/>
</dbReference>
<feature type="binding site" evidence="8">
    <location>
        <begin position="282"/>
        <end position="285"/>
    </location>
    <ligand>
        <name>GTP</name>
        <dbReference type="ChEBI" id="CHEBI:37565"/>
    </ligand>
</feature>
<dbReference type="GO" id="GO:0043022">
    <property type="term" value="F:ribosome binding"/>
    <property type="evidence" value="ECO:0007669"/>
    <property type="project" value="UniProtKB-ARBA"/>
</dbReference>
<dbReference type="Proteomes" id="UP000218831">
    <property type="component" value="Unassembled WGS sequence"/>
</dbReference>
<dbReference type="CDD" id="cd01898">
    <property type="entry name" value="Obg"/>
    <property type="match status" value="1"/>
</dbReference>
<dbReference type="EC" id="3.6.5.-" evidence="8"/>
<dbReference type="GO" id="GO:0000287">
    <property type="term" value="F:magnesium ion binding"/>
    <property type="evidence" value="ECO:0007669"/>
    <property type="project" value="InterPro"/>
</dbReference>
<evidence type="ECO:0000256" key="3">
    <source>
        <dbReference type="ARBA" id="ARBA00022723"/>
    </source>
</evidence>
<dbReference type="InterPro" id="IPR045086">
    <property type="entry name" value="OBG_GTPase"/>
</dbReference>
<name>A0A2A2G813_9BACT</name>
<dbReference type="NCBIfam" id="TIGR02729">
    <property type="entry name" value="Obg_CgtA"/>
    <property type="match status" value="1"/>
</dbReference>
<keyword evidence="2 8" id="KW-0963">Cytoplasm</keyword>
<feature type="binding site" evidence="8">
    <location>
        <position position="176"/>
    </location>
    <ligand>
        <name>Mg(2+)</name>
        <dbReference type="ChEBI" id="CHEBI:18420"/>
    </ligand>
</feature>
<evidence type="ECO:0000256" key="1">
    <source>
        <dbReference type="ARBA" id="ARBA00007699"/>
    </source>
</evidence>
<evidence type="ECO:0000256" key="2">
    <source>
        <dbReference type="ARBA" id="ARBA00022490"/>
    </source>
</evidence>
<dbReference type="HAMAP" id="MF_01454">
    <property type="entry name" value="GTPase_Obg"/>
    <property type="match status" value="1"/>
</dbReference>
<feature type="binding site" evidence="8">
    <location>
        <begin position="169"/>
        <end position="176"/>
    </location>
    <ligand>
        <name>GTP</name>
        <dbReference type="ChEBI" id="CHEBI:37565"/>
    </ligand>
</feature>
<keyword evidence="7 8" id="KW-0342">GTP-binding</keyword>
<proteinExistence type="inferred from homology"/>
<evidence type="ECO:0000256" key="4">
    <source>
        <dbReference type="ARBA" id="ARBA00022741"/>
    </source>
</evidence>
<evidence type="ECO:0000256" key="7">
    <source>
        <dbReference type="ARBA" id="ARBA00023134"/>
    </source>
</evidence>
<dbReference type="GO" id="GO:0042254">
    <property type="term" value="P:ribosome biogenesis"/>
    <property type="evidence" value="ECO:0007669"/>
    <property type="project" value="UniProtKB-UniRule"/>
</dbReference>
<feature type="binding site" evidence="8">
    <location>
        <begin position="216"/>
        <end position="219"/>
    </location>
    <ligand>
        <name>GTP</name>
        <dbReference type="ChEBI" id="CHEBI:37565"/>
    </ligand>
</feature>
<dbReference type="InterPro" id="IPR006073">
    <property type="entry name" value="GTP-bd"/>
</dbReference>
<comment type="similarity">
    <text evidence="1 8">Belongs to the TRAFAC class OBG-HflX-like GTPase superfamily. OBG GTPase family.</text>
</comment>
<feature type="binding site" evidence="8">
    <location>
        <begin position="194"/>
        <end position="198"/>
    </location>
    <ligand>
        <name>GTP</name>
        <dbReference type="ChEBI" id="CHEBI:37565"/>
    </ligand>
</feature>
<dbReference type="RefSeq" id="WP_095607040.1">
    <property type="nucleotide sequence ID" value="NZ_NSKE01000008.1"/>
</dbReference>
<dbReference type="InterPro" id="IPR005225">
    <property type="entry name" value="Small_GTP-bd"/>
</dbReference>